<keyword evidence="1" id="KW-1185">Reference proteome</keyword>
<protein>
    <submittedName>
        <fullName evidence="2">Protein PLASTID REDOX INSENSITIVE 2, chloroplastic isoform X1</fullName>
    </submittedName>
</protein>
<evidence type="ECO:0000313" key="2">
    <source>
        <dbReference type="RefSeq" id="XP_015884215.3"/>
    </source>
</evidence>
<name>A0A6P4A7K6_ZIZJJ</name>
<sequence>MSSTTRSLANCTSQWLSTVHTTTNGRLTSSTPPISPAIQPSSLTYHLPNSPSPRFILRLQSQALSFRLPTCIESTMNPLRASMPPNKYVYPDPIPEFAESETLKFKTELWHKLLKDKETFGDDLDHVVEVCTEIFGEFLHKEYGGPGTLLVEPFTDMLIALKERKLPGAPLAARISLLWAQNYVDQDWEVWNSRPEK</sequence>
<dbReference type="Proteomes" id="UP001652623">
    <property type="component" value="Chromosome 12"/>
</dbReference>
<organism evidence="1 2">
    <name type="scientific">Ziziphus jujuba</name>
    <name type="common">Chinese jujube</name>
    <name type="synonym">Ziziphus sativa</name>
    <dbReference type="NCBI Taxonomy" id="326968"/>
    <lineage>
        <taxon>Eukaryota</taxon>
        <taxon>Viridiplantae</taxon>
        <taxon>Streptophyta</taxon>
        <taxon>Embryophyta</taxon>
        <taxon>Tracheophyta</taxon>
        <taxon>Spermatophyta</taxon>
        <taxon>Magnoliopsida</taxon>
        <taxon>eudicotyledons</taxon>
        <taxon>Gunneridae</taxon>
        <taxon>Pentapetalae</taxon>
        <taxon>rosids</taxon>
        <taxon>fabids</taxon>
        <taxon>Rosales</taxon>
        <taxon>Rhamnaceae</taxon>
        <taxon>Paliureae</taxon>
        <taxon>Ziziphus</taxon>
    </lineage>
</organism>
<dbReference type="GO" id="GO:0010468">
    <property type="term" value="P:regulation of gene expression"/>
    <property type="evidence" value="ECO:0007669"/>
    <property type="project" value="InterPro"/>
</dbReference>
<dbReference type="AlphaFoldDB" id="A0A6P4A7K6"/>
<evidence type="ECO:0000313" key="1">
    <source>
        <dbReference type="Proteomes" id="UP001652623"/>
    </source>
</evidence>
<dbReference type="KEGG" id="zju:107419900"/>
<accession>A0A6P4A7K6</accession>
<proteinExistence type="predicted"/>
<dbReference type="InterPro" id="IPR039349">
    <property type="entry name" value="PRIN2"/>
</dbReference>
<dbReference type="PANTHER" id="PTHR35987:SF3">
    <property type="entry name" value="PROTEIN PLASTID REDOX INSENSITIVE 2-LIKE ISOFORM X1"/>
    <property type="match status" value="1"/>
</dbReference>
<gene>
    <name evidence="2" type="primary">LOC107419900</name>
</gene>
<dbReference type="GeneID" id="107419900"/>
<dbReference type="RefSeq" id="XP_015884215.3">
    <property type="nucleotide sequence ID" value="XM_016028729.4"/>
</dbReference>
<dbReference type="PANTHER" id="PTHR35987">
    <property type="entry name" value="PROTEIN PLASTID REDOX INSENSITIVE 2, CHLOROPLASTIC-RELATED"/>
    <property type="match status" value="1"/>
</dbReference>
<reference evidence="2" key="1">
    <citation type="submission" date="2025-08" db="UniProtKB">
        <authorList>
            <consortium name="RefSeq"/>
        </authorList>
    </citation>
    <scope>IDENTIFICATION</scope>
    <source>
        <tissue evidence="2">Seedling</tissue>
    </source>
</reference>
<dbReference type="InParanoid" id="A0A6P4A7K6"/>